<sequence>MSASTPSTQLSENENEYEFKTITGSAITSELLETCSKLFNANYGVWGELASARVSVQCKRVRLPPARLRAECLSSPERTVLSSCVDRSSGTLVGHAFATVWKYDGGIVGWITQLVVDASHRRRGIATRLVRELKSHPLFSDVTAVGLASSHPASVRVLTKYSDVNLEDVDMDFIARNAERIFSTTPVSYLKLKEGGLLRGSLFQKEKCEAGAVCSVFTNFYIDHREPLGVLETFRKRGVWPFGELLEGHEFLVIVPVEKC</sequence>
<dbReference type="CDD" id="cd04301">
    <property type="entry name" value="NAT_SF"/>
    <property type="match status" value="1"/>
</dbReference>
<accession>A0A9P5YTF0</accession>
<evidence type="ECO:0000259" key="1">
    <source>
        <dbReference type="PROSITE" id="PS51186"/>
    </source>
</evidence>
<dbReference type="GO" id="GO:0016747">
    <property type="term" value="F:acyltransferase activity, transferring groups other than amino-acyl groups"/>
    <property type="evidence" value="ECO:0007669"/>
    <property type="project" value="InterPro"/>
</dbReference>
<keyword evidence="3" id="KW-1185">Reference proteome</keyword>
<protein>
    <recommendedName>
        <fullName evidence="1">N-acetyltransferase domain-containing protein</fullName>
    </recommendedName>
</protein>
<proteinExistence type="predicted"/>
<dbReference type="Gene3D" id="3.40.630.30">
    <property type="match status" value="1"/>
</dbReference>
<evidence type="ECO:0000313" key="3">
    <source>
        <dbReference type="Proteomes" id="UP000807469"/>
    </source>
</evidence>
<dbReference type="InterPro" id="IPR000182">
    <property type="entry name" value="GNAT_dom"/>
</dbReference>
<dbReference type="OrthoDB" id="2019666at2759"/>
<evidence type="ECO:0000313" key="2">
    <source>
        <dbReference type="EMBL" id="KAF9475129.1"/>
    </source>
</evidence>
<name>A0A9P5YTF0_9AGAR</name>
<dbReference type="SUPFAM" id="SSF55729">
    <property type="entry name" value="Acyl-CoA N-acyltransferases (Nat)"/>
    <property type="match status" value="1"/>
</dbReference>
<organism evidence="2 3">
    <name type="scientific">Pholiota conissans</name>
    <dbReference type="NCBI Taxonomy" id="109636"/>
    <lineage>
        <taxon>Eukaryota</taxon>
        <taxon>Fungi</taxon>
        <taxon>Dikarya</taxon>
        <taxon>Basidiomycota</taxon>
        <taxon>Agaricomycotina</taxon>
        <taxon>Agaricomycetes</taxon>
        <taxon>Agaricomycetidae</taxon>
        <taxon>Agaricales</taxon>
        <taxon>Agaricineae</taxon>
        <taxon>Strophariaceae</taxon>
        <taxon>Pholiota</taxon>
    </lineage>
</organism>
<dbReference type="InterPro" id="IPR016181">
    <property type="entry name" value="Acyl_CoA_acyltransferase"/>
</dbReference>
<dbReference type="Pfam" id="PF00583">
    <property type="entry name" value="Acetyltransf_1"/>
    <property type="match status" value="1"/>
</dbReference>
<comment type="caution">
    <text evidence="2">The sequence shown here is derived from an EMBL/GenBank/DDBJ whole genome shotgun (WGS) entry which is preliminary data.</text>
</comment>
<dbReference type="EMBL" id="MU155346">
    <property type="protein sequence ID" value="KAF9475129.1"/>
    <property type="molecule type" value="Genomic_DNA"/>
</dbReference>
<feature type="domain" description="N-acetyltransferase" evidence="1">
    <location>
        <begin position="22"/>
        <end position="179"/>
    </location>
</feature>
<dbReference type="PROSITE" id="PS51186">
    <property type="entry name" value="GNAT"/>
    <property type="match status" value="1"/>
</dbReference>
<dbReference type="AlphaFoldDB" id="A0A9P5YTF0"/>
<dbReference type="Proteomes" id="UP000807469">
    <property type="component" value="Unassembled WGS sequence"/>
</dbReference>
<reference evidence="2" key="1">
    <citation type="submission" date="2020-11" db="EMBL/GenBank/DDBJ databases">
        <authorList>
            <consortium name="DOE Joint Genome Institute"/>
            <person name="Ahrendt S."/>
            <person name="Riley R."/>
            <person name="Andreopoulos W."/>
            <person name="Labutti K."/>
            <person name="Pangilinan J."/>
            <person name="Ruiz-Duenas F.J."/>
            <person name="Barrasa J.M."/>
            <person name="Sanchez-Garcia M."/>
            <person name="Camarero S."/>
            <person name="Miyauchi S."/>
            <person name="Serrano A."/>
            <person name="Linde D."/>
            <person name="Babiker R."/>
            <person name="Drula E."/>
            <person name="Ayuso-Fernandez I."/>
            <person name="Pacheco R."/>
            <person name="Padilla G."/>
            <person name="Ferreira P."/>
            <person name="Barriuso J."/>
            <person name="Kellner H."/>
            <person name="Castanera R."/>
            <person name="Alfaro M."/>
            <person name="Ramirez L."/>
            <person name="Pisabarro A.G."/>
            <person name="Kuo A."/>
            <person name="Tritt A."/>
            <person name="Lipzen A."/>
            <person name="He G."/>
            <person name="Yan M."/>
            <person name="Ng V."/>
            <person name="Cullen D."/>
            <person name="Martin F."/>
            <person name="Rosso M.-N."/>
            <person name="Henrissat B."/>
            <person name="Hibbett D."/>
            <person name="Martinez A.T."/>
            <person name="Grigoriev I.V."/>
        </authorList>
    </citation>
    <scope>NUCLEOTIDE SEQUENCE</scope>
    <source>
        <strain evidence="2">CIRM-BRFM 674</strain>
    </source>
</reference>
<gene>
    <name evidence="2" type="ORF">BDN70DRAFT_865310</name>
</gene>